<organism evidence="2">
    <name type="scientific">uncultured Desulfobacterium sp</name>
    <dbReference type="NCBI Taxonomy" id="201089"/>
    <lineage>
        <taxon>Bacteria</taxon>
        <taxon>Pseudomonadati</taxon>
        <taxon>Thermodesulfobacteriota</taxon>
        <taxon>Desulfobacteria</taxon>
        <taxon>Desulfobacterales</taxon>
        <taxon>Desulfobacteriaceae</taxon>
        <taxon>Desulfobacterium</taxon>
        <taxon>environmental samples</taxon>
    </lineage>
</organism>
<gene>
    <name evidence="2" type="ORF">PITCH_A2200006</name>
</gene>
<dbReference type="Pfam" id="PF14457">
    <property type="entry name" value="Prok-E2_A"/>
    <property type="match status" value="1"/>
</dbReference>
<dbReference type="Pfam" id="PF00899">
    <property type="entry name" value="ThiF"/>
    <property type="match status" value="1"/>
</dbReference>
<dbReference type="InterPro" id="IPR035985">
    <property type="entry name" value="Ubiquitin-activating_enz"/>
</dbReference>
<evidence type="ECO:0000259" key="1">
    <source>
        <dbReference type="Pfam" id="PF00899"/>
    </source>
</evidence>
<dbReference type="AlphaFoldDB" id="A0A445MXT5"/>
<name>A0A445MXT5_9BACT</name>
<dbReference type="GO" id="GO:0008641">
    <property type="term" value="F:ubiquitin-like modifier activating enzyme activity"/>
    <property type="evidence" value="ECO:0007669"/>
    <property type="project" value="InterPro"/>
</dbReference>
<dbReference type="InterPro" id="IPR032865">
    <property type="entry name" value="Prok-E2_A"/>
</dbReference>
<dbReference type="InterPro" id="IPR045886">
    <property type="entry name" value="ThiF/MoeB/HesA"/>
</dbReference>
<sequence>MEEIIQEINELRQLPYVYDDDSFSFDRKNGYIYVSLSIRVDLPAKGPVNDVRTIEPVIIVLPPDFPKNYPRVFLKRDDFPPVHHLTRRPGDFWGEICLTRQPAPDWWHGKTLGNAVLAAYKWLTDAAAGELVKKDDPFEPLIVDGRNPVVEVDFDIARKEARKNGGVWDTSAHQIIVPNLAEVRFIIGSGDVPTRLWYQAHLQATPWSVVPVDLDGVLELASTIGLKKEKVRYWIEKGGTKSNRVLTVFGVKRPKLVLGQAGTEEWVAFDFHRENQRDKWTVTSHLVLRRFDQDFARSLSGFGHIREQKKVLVLGAGAFGSTICELLARSGMVDLTIIDNDTLRPYNLARHTLTGKEIGQPKAIAVADRLNSVFVTKNVAFGIFKNFLDLSDEEIREQLNGVECILDLSASVAVQNRIALIPDRQIPLVSAFQILSGKGTMALVEDFNIRGRADIIEAAMMMREREDPVIAGWLTEKIEPLAIGGGCSSGSARIPDALVKIGAAWVANAVLYWLSSKEWPLKPMYGIQRNSFDPNPIIETEWKQVETEPIAKTIAGWSAFVLTSVINDLNRFAQNAGTAETGGILVGRVNRQSKVLPHRTFVWVPPICCGRIIVFLTGMS</sequence>
<dbReference type="SUPFAM" id="SSF69572">
    <property type="entry name" value="Activating enzymes of the ubiquitin-like proteins"/>
    <property type="match status" value="1"/>
</dbReference>
<dbReference type="GO" id="GO:0061503">
    <property type="term" value="F:tRNA threonylcarbamoyladenosine dehydratase"/>
    <property type="evidence" value="ECO:0007669"/>
    <property type="project" value="TreeGrafter"/>
</dbReference>
<proteinExistence type="predicted"/>
<evidence type="ECO:0000313" key="2">
    <source>
        <dbReference type="EMBL" id="SPD74278.1"/>
    </source>
</evidence>
<feature type="domain" description="THIF-type NAD/FAD binding fold" evidence="1">
    <location>
        <begin position="305"/>
        <end position="431"/>
    </location>
</feature>
<dbReference type="GO" id="GO:0061504">
    <property type="term" value="P:cyclic threonylcarbamoyladenosine biosynthetic process"/>
    <property type="evidence" value="ECO:0007669"/>
    <property type="project" value="TreeGrafter"/>
</dbReference>
<protein>
    <recommendedName>
        <fullName evidence="1">THIF-type NAD/FAD binding fold domain-containing protein</fullName>
    </recommendedName>
</protein>
<dbReference type="Gene3D" id="3.40.50.720">
    <property type="entry name" value="NAD(P)-binding Rossmann-like Domain"/>
    <property type="match status" value="1"/>
</dbReference>
<dbReference type="EMBL" id="OJIN01000136">
    <property type="protein sequence ID" value="SPD74278.1"/>
    <property type="molecule type" value="Genomic_DNA"/>
</dbReference>
<dbReference type="PANTHER" id="PTHR43267">
    <property type="entry name" value="TRNA THREONYLCARBAMOYLADENOSINE DEHYDRATASE"/>
    <property type="match status" value="1"/>
</dbReference>
<dbReference type="PANTHER" id="PTHR43267:SF1">
    <property type="entry name" value="TRNA THREONYLCARBAMOYLADENOSINE DEHYDRATASE"/>
    <property type="match status" value="1"/>
</dbReference>
<accession>A0A445MXT5</accession>
<dbReference type="InterPro" id="IPR000594">
    <property type="entry name" value="ThiF_NAD_FAD-bd"/>
</dbReference>
<reference evidence="2" key="1">
    <citation type="submission" date="2018-01" db="EMBL/GenBank/DDBJ databases">
        <authorList>
            <person name="Regsiter A."/>
            <person name="William W."/>
        </authorList>
    </citation>
    <scope>NUCLEOTIDE SEQUENCE</scope>
    <source>
        <strain evidence="2">TRIP AH-1</strain>
    </source>
</reference>